<dbReference type="GO" id="GO:0015035">
    <property type="term" value="F:protein-disulfide reductase activity"/>
    <property type="evidence" value="ECO:0007669"/>
    <property type="project" value="InterPro"/>
</dbReference>
<proteinExistence type="predicted"/>
<dbReference type="InterPro" id="IPR007263">
    <property type="entry name" value="DCC1-like"/>
</dbReference>
<protein>
    <submittedName>
        <fullName evidence="1">Uncharacterized protein</fullName>
    </submittedName>
</protein>
<name>A0A8X8Y962_SALSN</name>
<evidence type="ECO:0000313" key="2">
    <source>
        <dbReference type="Proteomes" id="UP000298416"/>
    </source>
</evidence>
<organism evidence="1">
    <name type="scientific">Salvia splendens</name>
    <name type="common">Scarlet sage</name>
    <dbReference type="NCBI Taxonomy" id="180675"/>
    <lineage>
        <taxon>Eukaryota</taxon>
        <taxon>Viridiplantae</taxon>
        <taxon>Streptophyta</taxon>
        <taxon>Embryophyta</taxon>
        <taxon>Tracheophyta</taxon>
        <taxon>Spermatophyta</taxon>
        <taxon>Magnoliopsida</taxon>
        <taxon>eudicotyledons</taxon>
        <taxon>Gunneridae</taxon>
        <taxon>Pentapetalae</taxon>
        <taxon>asterids</taxon>
        <taxon>lamiids</taxon>
        <taxon>Lamiales</taxon>
        <taxon>Lamiaceae</taxon>
        <taxon>Nepetoideae</taxon>
        <taxon>Mentheae</taxon>
        <taxon>Salviinae</taxon>
        <taxon>Salvia</taxon>
        <taxon>Salvia subgen. Calosphace</taxon>
        <taxon>core Calosphace</taxon>
    </lineage>
</organism>
<reference evidence="1" key="1">
    <citation type="submission" date="2018-01" db="EMBL/GenBank/DDBJ databases">
        <authorList>
            <person name="Mao J.F."/>
        </authorList>
    </citation>
    <scope>NUCLEOTIDE SEQUENCE</scope>
    <source>
        <strain evidence="1">Huo1</strain>
        <tissue evidence="1">Leaf</tissue>
    </source>
</reference>
<comment type="caution">
    <text evidence="1">The sequence shown here is derived from an EMBL/GenBank/DDBJ whole genome shotgun (WGS) entry which is preliminary data.</text>
</comment>
<dbReference type="PANTHER" id="PTHR33639">
    <property type="entry name" value="THIOL-DISULFIDE OXIDOREDUCTASE DCC"/>
    <property type="match status" value="1"/>
</dbReference>
<dbReference type="PANTHER" id="PTHR33639:SF1">
    <property type="entry name" value="T23E23.25"/>
    <property type="match status" value="1"/>
</dbReference>
<dbReference type="EMBL" id="PNBA02000004">
    <property type="protein sequence ID" value="KAG6426367.1"/>
    <property type="molecule type" value="Genomic_DNA"/>
</dbReference>
<keyword evidence="2" id="KW-1185">Reference proteome</keyword>
<evidence type="ECO:0000313" key="1">
    <source>
        <dbReference type="EMBL" id="KAG6426367.1"/>
    </source>
</evidence>
<reference evidence="1" key="2">
    <citation type="submission" date="2020-08" db="EMBL/GenBank/DDBJ databases">
        <title>Plant Genome Project.</title>
        <authorList>
            <person name="Zhang R.-G."/>
        </authorList>
    </citation>
    <scope>NUCLEOTIDE SEQUENCE</scope>
    <source>
        <strain evidence="1">Huo1</strain>
        <tissue evidence="1">Leaf</tissue>
    </source>
</reference>
<gene>
    <name evidence="1" type="ORF">SASPL_110589</name>
</gene>
<accession>A0A8X8Y962</accession>
<sequence length="207" mass="23655">MAAVLRRSALTLAAPFTTTRTCSTAFSEPFSYRLYATRAPPAELLDHAAPTRVEMLPVNIERRVVLYDGVCHLCHAGVKWIIKTDKDRKISFCCVQSKAAEPYLSICRVKRKDVLRRFLFVEGPNSYHQGSAAALRVCSYLPLPYSALSALMVIPAPLRDAVYDYVAKRRYDWYGKADDCLVLRETELLERFVDWEELLERSKSKQE</sequence>
<dbReference type="InterPro" id="IPR052927">
    <property type="entry name" value="DCC_oxidoreductase"/>
</dbReference>
<dbReference type="Pfam" id="PF04134">
    <property type="entry name" value="DCC1-like"/>
    <property type="match status" value="1"/>
</dbReference>
<dbReference type="AlphaFoldDB" id="A0A8X8Y962"/>
<dbReference type="OrthoDB" id="1921868at2759"/>
<dbReference type="Proteomes" id="UP000298416">
    <property type="component" value="Unassembled WGS sequence"/>
</dbReference>